<feature type="non-terminal residue" evidence="1">
    <location>
        <position position="60"/>
    </location>
</feature>
<evidence type="ECO:0000313" key="2">
    <source>
        <dbReference type="Proteomes" id="UP001529510"/>
    </source>
</evidence>
<gene>
    <name evidence="1" type="ORF">M9458_021548</name>
</gene>
<name>A0ABD0Q7E9_CIRMR</name>
<dbReference type="Proteomes" id="UP001529510">
    <property type="component" value="Unassembled WGS sequence"/>
</dbReference>
<keyword evidence="2" id="KW-1185">Reference proteome</keyword>
<dbReference type="EMBL" id="JAMKFB020000010">
    <property type="protein sequence ID" value="KAL0182173.1"/>
    <property type="molecule type" value="Genomic_DNA"/>
</dbReference>
<evidence type="ECO:0000313" key="1">
    <source>
        <dbReference type="EMBL" id="KAL0182173.1"/>
    </source>
</evidence>
<reference evidence="1 2" key="1">
    <citation type="submission" date="2024-05" db="EMBL/GenBank/DDBJ databases">
        <title>Genome sequencing and assembly of Indian major carp, Cirrhinus mrigala (Hamilton, 1822).</title>
        <authorList>
            <person name="Mohindra V."/>
            <person name="Chowdhury L.M."/>
            <person name="Lal K."/>
            <person name="Jena J.K."/>
        </authorList>
    </citation>
    <scope>NUCLEOTIDE SEQUENCE [LARGE SCALE GENOMIC DNA]</scope>
    <source>
        <strain evidence="1">CM1030</strain>
        <tissue evidence="1">Blood</tissue>
    </source>
</reference>
<comment type="caution">
    <text evidence="1">The sequence shown here is derived from an EMBL/GenBank/DDBJ whole genome shotgun (WGS) entry which is preliminary data.</text>
</comment>
<protein>
    <submittedName>
        <fullName evidence="1">Uncharacterized protein</fullName>
    </submittedName>
</protein>
<dbReference type="AlphaFoldDB" id="A0ABD0Q7E9"/>
<feature type="non-terminal residue" evidence="1">
    <location>
        <position position="1"/>
    </location>
</feature>
<sequence>GYYRRTAEYFPTKQRQRLGCYPVPMVHSTILLDLRKAGTKKTIPGPLTTSSFLPSPAEYQ</sequence>
<accession>A0ABD0Q7E9</accession>
<organism evidence="1 2">
    <name type="scientific">Cirrhinus mrigala</name>
    <name type="common">Mrigala</name>
    <dbReference type="NCBI Taxonomy" id="683832"/>
    <lineage>
        <taxon>Eukaryota</taxon>
        <taxon>Metazoa</taxon>
        <taxon>Chordata</taxon>
        <taxon>Craniata</taxon>
        <taxon>Vertebrata</taxon>
        <taxon>Euteleostomi</taxon>
        <taxon>Actinopterygii</taxon>
        <taxon>Neopterygii</taxon>
        <taxon>Teleostei</taxon>
        <taxon>Ostariophysi</taxon>
        <taxon>Cypriniformes</taxon>
        <taxon>Cyprinidae</taxon>
        <taxon>Labeoninae</taxon>
        <taxon>Labeonini</taxon>
        <taxon>Cirrhinus</taxon>
    </lineage>
</organism>
<proteinExistence type="predicted"/>